<sequence length="372" mass="40246">MKQSVLMARSRRALSALLLCGGLAGTALASDKPAGGLALPAAQPGKAGLPQPLPRPVQMSFCIFDPLGPNGKIIQTARELAAFAREWNLIAEIKGYSDERVAAEDFKSGQCDAVALSTLRAKQFNAILGSLDAPGNLRSYEEMKSLLEMLANPVVASLAINGRYQVAGVMPIGAIFVFVNDRKINSLAKAAGKRVVVLEWEPTLGKMISGIGAQPVPADFSTYAGKFNNGQADIIAAPAMGFKPMELAKGVGTKGGVIRFPLLQASGALVIRRDRVLPKIPDLDARLNQLRRFGLEHIDKLIAMLREAESDIPRNLWIDLPKADQDKYYEMLGEARRYLTKQGVYDPVMMSMLKRARCKHVPAAAECGTFDE</sequence>
<evidence type="ECO:0000313" key="3">
    <source>
        <dbReference type="Proteomes" id="UP000243900"/>
    </source>
</evidence>
<dbReference type="Pfam" id="PF19582">
    <property type="entry name" value="AdeT1_2"/>
    <property type="match status" value="1"/>
</dbReference>
<comment type="caution">
    <text evidence="2">The sequence shown here is derived from an EMBL/GenBank/DDBJ whole genome shotgun (WGS) entry which is preliminary data.</text>
</comment>
<feature type="signal peptide" evidence="1">
    <location>
        <begin position="1"/>
        <end position="29"/>
    </location>
</feature>
<dbReference type="Proteomes" id="UP000243900">
    <property type="component" value="Unassembled WGS sequence"/>
</dbReference>
<proteinExistence type="predicted"/>
<dbReference type="RefSeq" id="WP_105192333.1">
    <property type="nucleotide sequence ID" value="NZ_PTQZ01000120.1"/>
</dbReference>
<accession>A0A2P6ASH7</accession>
<keyword evidence="1" id="KW-0732">Signal</keyword>
<dbReference type="InterPro" id="IPR038404">
    <property type="entry name" value="TRAP_DctP_sf"/>
</dbReference>
<organism evidence="2 3">
    <name type="scientific">Amnimonas aquatica</name>
    <dbReference type="NCBI Taxonomy" id="2094561"/>
    <lineage>
        <taxon>Bacteria</taxon>
        <taxon>Pseudomonadati</taxon>
        <taxon>Pseudomonadota</taxon>
        <taxon>Gammaproteobacteria</taxon>
        <taxon>Moraxellales</taxon>
        <taxon>Moraxellaceae</taxon>
        <taxon>Amnimonas</taxon>
    </lineage>
</organism>
<evidence type="ECO:0000256" key="1">
    <source>
        <dbReference type="SAM" id="SignalP"/>
    </source>
</evidence>
<dbReference type="Gene3D" id="3.40.190.170">
    <property type="entry name" value="Bacterial extracellular solute-binding protein, family 7"/>
    <property type="match status" value="1"/>
</dbReference>
<protein>
    <recommendedName>
        <fullName evidence="4">RND transporter</fullName>
    </recommendedName>
</protein>
<dbReference type="AlphaFoldDB" id="A0A2P6ASH7"/>
<keyword evidence="3" id="KW-1185">Reference proteome</keyword>
<dbReference type="InterPro" id="IPR045758">
    <property type="entry name" value="AdeT1/2"/>
</dbReference>
<evidence type="ECO:0008006" key="4">
    <source>
        <dbReference type="Google" id="ProtNLM"/>
    </source>
</evidence>
<evidence type="ECO:0000313" key="2">
    <source>
        <dbReference type="EMBL" id="PQA42485.1"/>
    </source>
</evidence>
<gene>
    <name evidence="2" type="ORF">C5O18_05935</name>
</gene>
<dbReference type="OrthoDB" id="6716998at2"/>
<name>A0A2P6ASH7_9GAMM</name>
<reference evidence="3" key="1">
    <citation type="submission" date="2018-02" db="EMBL/GenBank/DDBJ databases">
        <title>Genome sequencing of Solimonas sp. HR-BB.</title>
        <authorList>
            <person name="Lee Y."/>
            <person name="Jeon C.O."/>
        </authorList>
    </citation>
    <scope>NUCLEOTIDE SEQUENCE [LARGE SCALE GENOMIC DNA]</scope>
    <source>
        <strain evidence="3">HR-E</strain>
    </source>
</reference>
<dbReference type="EMBL" id="PTQZ01000120">
    <property type="protein sequence ID" value="PQA42485.1"/>
    <property type="molecule type" value="Genomic_DNA"/>
</dbReference>
<feature type="chain" id="PRO_5015116382" description="RND transporter" evidence="1">
    <location>
        <begin position="30"/>
        <end position="372"/>
    </location>
</feature>